<keyword evidence="3" id="KW-1185">Reference proteome</keyword>
<accession>A0ABQ0G7B6</accession>
<sequence>MERVPQLPPEIWLMILEFLPPSFFQQDIGRLALCKRWYSLAFPTFYPKIEYTPRVISRLVSRKSKSLDKSRALLKKSLRCVNIVLEGVGPWGDPDLMCFNTPANLGRFCLMLLEFRELKTVRFAARWQNREWRADPWQPDYLHLRSLEPYISLLTHVTSLDLDLCGTDIIDDSGTIHFCPHIRPLLSRLRSLRLRMRCVCQVALQPLEGQAVSVGELTVSLYLGRVSEVNPKLNSARRCYPPTAWEWTNPIDEMRAGLKHLATAMADPKRAELVHLAPSGEIHTWDASTDVCIRDDAEKLRQFPLFREMESGPCFTEIPETETPDTGMLNAWDLADTDDGEILNDIDDGEMPQ</sequence>
<evidence type="ECO:0000313" key="3">
    <source>
        <dbReference type="Proteomes" id="UP001628179"/>
    </source>
</evidence>
<dbReference type="SUPFAM" id="SSF81383">
    <property type="entry name" value="F-box domain"/>
    <property type="match status" value="1"/>
</dbReference>
<dbReference type="InterPro" id="IPR001810">
    <property type="entry name" value="F-box_dom"/>
</dbReference>
<evidence type="ECO:0000259" key="1">
    <source>
        <dbReference type="Pfam" id="PF12937"/>
    </source>
</evidence>
<dbReference type="GeneID" id="98174591"/>
<comment type="caution">
    <text evidence="2">The sequence shown here is derived from an EMBL/GenBank/DDBJ whole genome shotgun (WGS) entry which is preliminary data.</text>
</comment>
<dbReference type="Pfam" id="PF12937">
    <property type="entry name" value="F-box-like"/>
    <property type="match status" value="1"/>
</dbReference>
<reference evidence="2 3" key="1">
    <citation type="submission" date="2024-09" db="EMBL/GenBank/DDBJ databases">
        <title>Itraconazole resistance in Madurella fahalii resulting from another homologue of gene encoding cytochrome P450 14-alpha sterol demethylase (CYP51).</title>
        <authorList>
            <person name="Yoshioka I."/>
            <person name="Fahal A.H."/>
            <person name="Kaneko S."/>
            <person name="Yaguchi T."/>
        </authorList>
    </citation>
    <scope>NUCLEOTIDE SEQUENCE [LARGE SCALE GENOMIC DNA]</scope>
    <source>
        <strain evidence="2 3">IFM 68171</strain>
    </source>
</reference>
<organism evidence="2 3">
    <name type="scientific">Madurella fahalii</name>
    <dbReference type="NCBI Taxonomy" id="1157608"/>
    <lineage>
        <taxon>Eukaryota</taxon>
        <taxon>Fungi</taxon>
        <taxon>Dikarya</taxon>
        <taxon>Ascomycota</taxon>
        <taxon>Pezizomycotina</taxon>
        <taxon>Sordariomycetes</taxon>
        <taxon>Sordariomycetidae</taxon>
        <taxon>Sordariales</taxon>
        <taxon>Sordariales incertae sedis</taxon>
        <taxon>Madurella</taxon>
    </lineage>
</organism>
<name>A0ABQ0G7B6_9PEZI</name>
<proteinExistence type="predicted"/>
<evidence type="ECO:0000313" key="2">
    <source>
        <dbReference type="EMBL" id="GAB1313637.1"/>
    </source>
</evidence>
<protein>
    <submittedName>
        <fullName evidence="2">F-box domain-containing protein</fullName>
    </submittedName>
</protein>
<gene>
    <name evidence="2" type="ORF">MFIFM68171_03847</name>
</gene>
<dbReference type="InterPro" id="IPR036047">
    <property type="entry name" value="F-box-like_dom_sf"/>
</dbReference>
<dbReference type="Proteomes" id="UP001628179">
    <property type="component" value="Unassembled WGS sequence"/>
</dbReference>
<dbReference type="CDD" id="cd09917">
    <property type="entry name" value="F-box_SF"/>
    <property type="match status" value="1"/>
</dbReference>
<dbReference type="EMBL" id="BAAFSV010000002">
    <property type="protein sequence ID" value="GAB1313637.1"/>
    <property type="molecule type" value="Genomic_DNA"/>
</dbReference>
<dbReference type="RefSeq" id="XP_070915369.1">
    <property type="nucleotide sequence ID" value="XM_071059268.1"/>
</dbReference>
<feature type="domain" description="F-box" evidence="1">
    <location>
        <begin position="5"/>
        <end position="42"/>
    </location>
</feature>